<evidence type="ECO:0000256" key="5">
    <source>
        <dbReference type="ARBA" id="ARBA00023015"/>
    </source>
</evidence>
<dbReference type="PROSITE" id="PS50084">
    <property type="entry name" value="KH_TYPE_1"/>
    <property type="match status" value="1"/>
</dbReference>
<sequence length="263" mass="29366">MPPENVGRIAAQTAKQIIVQKIKEAEKDSIYHDYLSRINQMVIGKVQKANKDDTILIELDKIEAFMQKKDQIPGDRYKTGNPIKAVISDVKRGTRGPLVYLSRTSPEFLKRLFENEIPEIIDGIIEIISVAREPGSRTKIAVISKNEKVDPVGACVGVKGVRIQQIVNELKGEKIDVIRYNSDIKRFITNALAPSDVISITIKDSETGVNTEVVVPDHHLSLAIGKEGQNVRLAARLVGARIDILSETQKRERLEQVLDEKID</sequence>
<dbReference type="SMART" id="SM00322">
    <property type="entry name" value="KH"/>
    <property type="match status" value="2"/>
</dbReference>
<keyword evidence="4 7" id="KW-0694">RNA-binding</keyword>
<dbReference type="EMBL" id="PKTG01000043">
    <property type="protein sequence ID" value="PLX19018.1"/>
    <property type="molecule type" value="Genomic_DNA"/>
</dbReference>
<evidence type="ECO:0000313" key="11">
    <source>
        <dbReference type="Proteomes" id="UP000234857"/>
    </source>
</evidence>
<dbReference type="CDD" id="cd22529">
    <property type="entry name" value="KH-II_NusA_rpt2"/>
    <property type="match status" value="1"/>
</dbReference>
<dbReference type="PANTHER" id="PTHR22648">
    <property type="entry name" value="TRANSCRIPTION TERMINATION FACTOR NUSA"/>
    <property type="match status" value="1"/>
</dbReference>
<feature type="domain" description="S1 motif" evidence="8">
    <location>
        <begin position="37"/>
        <end position="104"/>
    </location>
</feature>
<evidence type="ECO:0000256" key="4">
    <source>
        <dbReference type="ARBA" id="ARBA00022884"/>
    </source>
</evidence>
<protein>
    <submittedName>
        <fullName evidence="10">Transcription termination/antitermination protein NusA</fullName>
    </submittedName>
</protein>
<dbReference type="SUPFAM" id="SSF54814">
    <property type="entry name" value="Prokaryotic type KH domain (KH-domain type II)"/>
    <property type="match status" value="2"/>
</dbReference>
<dbReference type="GO" id="GO:0006353">
    <property type="term" value="P:DNA-templated transcription termination"/>
    <property type="evidence" value="ECO:0007669"/>
    <property type="project" value="UniProtKB-KW"/>
</dbReference>
<dbReference type="Gene3D" id="3.30.1480.10">
    <property type="entry name" value="NusA, N-terminal domain"/>
    <property type="match status" value="1"/>
</dbReference>
<dbReference type="Proteomes" id="UP000234857">
    <property type="component" value="Unassembled WGS sequence"/>
</dbReference>
<evidence type="ECO:0000259" key="9">
    <source>
        <dbReference type="SMART" id="SM00322"/>
    </source>
</evidence>
<accession>A0A2N5ZJY6</accession>
<dbReference type="AlphaFoldDB" id="A0A2N5ZJY6"/>
<evidence type="ECO:0000256" key="1">
    <source>
        <dbReference type="ARBA" id="ARBA00022472"/>
    </source>
</evidence>
<keyword evidence="3" id="KW-0889">Transcription antitermination</keyword>
<organism evidence="10 11">
    <name type="scientific">Muiribacterium halophilum</name>
    <dbReference type="NCBI Taxonomy" id="2053465"/>
    <lineage>
        <taxon>Bacteria</taxon>
        <taxon>Candidatus Muiribacteriota</taxon>
        <taxon>Candidatus Muiribacteriia</taxon>
        <taxon>Candidatus Muiribacteriales</taxon>
        <taxon>Candidatus Muiribacteriaceae</taxon>
        <taxon>Candidatus Muiribacterium</taxon>
    </lineage>
</organism>
<feature type="domain" description="K Homology" evidence="9">
    <location>
        <begin position="122"/>
        <end position="206"/>
    </location>
</feature>
<dbReference type="GO" id="GO:0005829">
    <property type="term" value="C:cytosol"/>
    <property type="evidence" value="ECO:0007669"/>
    <property type="project" value="TreeGrafter"/>
</dbReference>
<dbReference type="InterPro" id="IPR015946">
    <property type="entry name" value="KH_dom-like_a/b"/>
</dbReference>
<dbReference type="SMART" id="SM00316">
    <property type="entry name" value="S1"/>
    <property type="match status" value="1"/>
</dbReference>
<evidence type="ECO:0000256" key="3">
    <source>
        <dbReference type="ARBA" id="ARBA00022814"/>
    </source>
</evidence>
<dbReference type="InterPro" id="IPR003029">
    <property type="entry name" value="S1_domain"/>
</dbReference>
<dbReference type="CDD" id="cd02134">
    <property type="entry name" value="KH-II_NusA_rpt1"/>
    <property type="match status" value="1"/>
</dbReference>
<dbReference type="GO" id="GO:0003700">
    <property type="term" value="F:DNA-binding transcription factor activity"/>
    <property type="evidence" value="ECO:0007669"/>
    <property type="project" value="InterPro"/>
</dbReference>
<gene>
    <name evidence="10" type="primary">nusA</name>
    <name evidence="10" type="ORF">C0601_03135</name>
</gene>
<dbReference type="InterPro" id="IPR025249">
    <property type="entry name" value="TF_NusA_KH_1st"/>
</dbReference>
<keyword evidence="5" id="KW-0805">Transcription regulation</keyword>
<comment type="caution">
    <text evidence="10">The sequence shown here is derived from an EMBL/GenBank/DDBJ whole genome shotgun (WGS) entry which is preliminary data.</text>
</comment>
<dbReference type="SUPFAM" id="SSF69705">
    <property type="entry name" value="Transcription factor NusA, N-terminal domain"/>
    <property type="match status" value="1"/>
</dbReference>
<evidence type="ECO:0000256" key="7">
    <source>
        <dbReference type="PROSITE-ProRule" id="PRU00117"/>
    </source>
</evidence>
<dbReference type="InterPro" id="IPR036555">
    <property type="entry name" value="NusA_N_sf"/>
</dbReference>
<dbReference type="FunFam" id="3.30.300.20:FF:000002">
    <property type="entry name" value="Transcription termination/antitermination protein NusA"/>
    <property type="match status" value="1"/>
</dbReference>
<keyword evidence="1" id="KW-0806">Transcription termination</keyword>
<dbReference type="SUPFAM" id="SSF50249">
    <property type="entry name" value="Nucleic acid-binding proteins"/>
    <property type="match status" value="1"/>
</dbReference>
<dbReference type="Pfam" id="PF26594">
    <property type="entry name" value="KH_NusA_2nd"/>
    <property type="match status" value="1"/>
</dbReference>
<dbReference type="FunFam" id="3.30.300.20:FF:000005">
    <property type="entry name" value="Transcription termination/antitermination protein NusA"/>
    <property type="match status" value="1"/>
</dbReference>
<dbReference type="InterPro" id="IPR030842">
    <property type="entry name" value="TF_NusA_bacterial"/>
</dbReference>
<reference evidence="10 11" key="1">
    <citation type="submission" date="2017-11" db="EMBL/GenBank/DDBJ databases">
        <title>Genome-resolved metagenomics identifies genetic mobility, metabolic interactions, and unexpected diversity in perchlorate-reducing communities.</title>
        <authorList>
            <person name="Barnum T.P."/>
            <person name="Figueroa I.A."/>
            <person name="Carlstrom C.I."/>
            <person name="Lucas L.N."/>
            <person name="Engelbrektson A.L."/>
            <person name="Coates J.D."/>
        </authorList>
    </citation>
    <scope>NUCLEOTIDE SEQUENCE [LARGE SCALE GENOMIC DNA]</scope>
    <source>
        <strain evidence="10">BM706</strain>
    </source>
</reference>
<proteinExistence type="predicted"/>
<dbReference type="InterPro" id="IPR013735">
    <property type="entry name" value="TF_NusA_N"/>
</dbReference>
<dbReference type="InterPro" id="IPR012340">
    <property type="entry name" value="NA-bd_OB-fold"/>
</dbReference>
<dbReference type="Gene3D" id="2.40.50.140">
    <property type="entry name" value="Nucleic acid-binding proteins"/>
    <property type="match status" value="1"/>
</dbReference>
<evidence type="ECO:0000313" key="10">
    <source>
        <dbReference type="EMBL" id="PLX19018.1"/>
    </source>
</evidence>
<evidence type="ECO:0000256" key="2">
    <source>
        <dbReference type="ARBA" id="ARBA00022490"/>
    </source>
</evidence>
<dbReference type="InterPro" id="IPR058582">
    <property type="entry name" value="KH_NusA_2nd"/>
</dbReference>
<feature type="domain" description="K Homology" evidence="9">
    <location>
        <begin position="207"/>
        <end position="263"/>
    </location>
</feature>
<dbReference type="Pfam" id="PF08529">
    <property type="entry name" value="NusA_N"/>
    <property type="match status" value="1"/>
</dbReference>
<dbReference type="NCBIfam" id="TIGR01953">
    <property type="entry name" value="NusA"/>
    <property type="match status" value="1"/>
</dbReference>
<dbReference type="GO" id="GO:0031564">
    <property type="term" value="P:transcription antitermination"/>
    <property type="evidence" value="ECO:0007669"/>
    <property type="project" value="UniProtKB-KW"/>
</dbReference>
<evidence type="ECO:0000256" key="6">
    <source>
        <dbReference type="ARBA" id="ARBA00023163"/>
    </source>
</evidence>
<dbReference type="GO" id="GO:0003723">
    <property type="term" value="F:RNA binding"/>
    <property type="evidence" value="ECO:0007669"/>
    <property type="project" value="UniProtKB-UniRule"/>
</dbReference>
<dbReference type="Pfam" id="PF13184">
    <property type="entry name" value="KH_NusA_1st"/>
    <property type="match status" value="1"/>
</dbReference>
<name>A0A2N5ZJY6_MUIH1</name>
<dbReference type="InterPro" id="IPR009019">
    <property type="entry name" value="KH_sf_prok-type"/>
</dbReference>
<dbReference type="PANTHER" id="PTHR22648:SF0">
    <property type="entry name" value="TRANSCRIPTION TERMINATION_ANTITERMINATION PROTEIN NUSA"/>
    <property type="match status" value="1"/>
</dbReference>
<dbReference type="CDD" id="cd04455">
    <property type="entry name" value="S1_NusA"/>
    <property type="match status" value="1"/>
</dbReference>
<dbReference type="InterPro" id="IPR004087">
    <property type="entry name" value="KH_dom"/>
</dbReference>
<dbReference type="Gene3D" id="3.30.300.20">
    <property type="match status" value="2"/>
</dbReference>
<evidence type="ECO:0000259" key="8">
    <source>
        <dbReference type="SMART" id="SM00316"/>
    </source>
</evidence>
<keyword evidence="2" id="KW-0963">Cytoplasm</keyword>
<dbReference type="InterPro" id="IPR010213">
    <property type="entry name" value="TF_NusA"/>
</dbReference>
<keyword evidence="6" id="KW-0804">Transcription</keyword>